<accession>A0AAU9JYJ2</accession>
<keyword evidence="1" id="KW-0812">Transmembrane</keyword>
<protein>
    <recommendedName>
        <fullName evidence="4">Tyrosine kinase G-rich domain-containing protein</fullName>
    </recommendedName>
</protein>
<organism evidence="2 3">
    <name type="scientific">Blepharisma stoltei</name>
    <dbReference type="NCBI Taxonomy" id="1481888"/>
    <lineage>
        <taxon>Eukaryota</taxon>
        <taxon>Sar</taxon>
        <taxon>Alveolata</taxon>
        <taxon>Ciliophora</taxon>
        <taxon>Postciliodesmatophora</taxon>
        <taxon>Heterotrichea</taxon>
        <taxon>Heterotrichida</taxon>
        <taxon>Blepharismidae</taxon>
        <taxon>Blepharisma</taxon>
    </lineage>
</organism>
<dbReference type="EMBL" id="CAJZBQ010000053">
    <property type="protein sequence ID" value="CAG9331906.1"/>
    <property type="molecule type" value="Genomic_DNA"/>
</dbReference>
<comment type="caution">
    <text evidence="2">The sequence shown here is derived from an EMBL/GenBank/DDBJ whole genome shotgun (WGS) entry which is preliminary data.</text>
</comment>
<evidence type="ECO:0008006" key="4">
    <source>
        <dbReference type="Google" id="ProtNLM"/>
    </source>
</evidence>
<dbReference type="Proteomes" id="UP001162131">
    <property type="component" value="Unassembled WGS sequence"/>
</dbReference>
<gene>
    <name evidence="2" type="ORF">BSTOLATCC_MIC53963</name>
</gene>
<feature type="transmembrane region" description="Helical" evidence="1">
    <location>
        <begin position="139"/>
        <end position="161"/>
    </location>
</feature>
<name>A0AAU9JYJ2_9CILI</name>
<evidence type="ECO:0000313" key="3">
    <source>
        <dbReference type="Proteomes" id="UP001162131"/>
    </source>
</evidence>
<evidence type="ECO:0000256" key="1">
    <source>
        <dbReference type="SAM" id="Phobius"/>
    </source>
</evidence>
<keyword evidence="1" id="KW-1133">Transmembrane helix</keyword>
<evidence type="ECO:0000313" key="2">
    <source>
        <dbReference type="EMBL" id="CAG9331906.1"/>
    </source>
</evidence>
<keyword evidence="3" id="KW-1185">Reference proteome</keyword>
<dbReference type="AlphaFoldDB" id="A0AAU9JYJ2"/>
<reference evidence="2" key="1">
    <citation type="submission" date="2021-09" db="EMBL/GenBank/DDBJ databases">
        <authorList>
            <consortium name="AG Swart"/>
            <person name="Singh M."/>
            <person name="Singh A."/>
            <person name="Seah K."/>
            <person name="Emmerich C."/>
        </authorList>
    </citation>
    <scope>NUCLEOTIDE SEQUENCE</scope>
    <source>
        <strain evidence="2">ATCC30299</strain>
    </source>
</reference>
<sequence length="166" mass="19089">METVQEIEDKLNNLGEEIIENRNIIDRINAEISLYLSPKLKHITFSDSVPVKLKIDRSLALLGKIDEALAKDENTIEARANLNTLIKFLEVEKKSHEEINYELQIPSKFHHLSTGLLLKEVSSRVQLAEIRKNPSKMNYFVTFIFAALLGIGASYLINYIYRLIFK</sequence>
<keyword evidence="1" id="KW-0472">Membrane</keyword>
<proteinExistence type="predicted"/>